<feature type="region of interest" description="Disordered" evidence="24">
    <location>
        <begin position="707"/>
        <end position="797"/>
    </location>
</feature>
<feature type="compositionally biased region" description="Pro residues" evidence="24">
    <location>
        <begin position="877"/>
        <end position="888"/>
    </location>
</feature>
<keyword evidence="6" id="KW-0597">Phosphoprotein</keyword>
<keyword evidence="8" id="KW-0677">Repeat</keyword>
<feature type="compositionally biased region" description="Pro residues" evidence="24">
    <location>
        <begin position="578"/>
        <end position="591"/>
    </location>
</feature>
<sequence length="1044" mass="113603">MADEKPKEGVKTENNDHINLKVAGPDGSGVQFKIKRHTPLTKLMKAYCERQGLSMRQISFRFDGQPINERDTLAQLEMEDEALCLHTRTGTVRLHTRTGTVRLHTRTGTVRLHTRTGTVRLHTRTGTVRLHTRTGTVRLHTRTGTVRLHTRTGTVRLHTRTGTVRLHTRTGTVRLHTRTGTVRLHTRTGTVRLHTRTGTVRLHTRTGTVRLHTRTGTVRLHTRTGTVRLHTRTGTVRLHTRTGTVRLHTRTGTVRLHTRTGTVRLHTRTGTVRLHTRTGTVRLHTRTGTVRLHTRTGTQTALTPSARGGVIAVIIIAGLRDKGSRPRILVGHLEPSPPAFDGELDLQHYSNGPGVSAGSPGMGAVGWSETRAGERRFPCPVCGKRFRFNSILALHLRAHPGAQAFQCPHCGHRAAQRALLRSHLRTHQPERPRSPAARLLLELEERALLREAQLGRARSSGGMQATPAAEGLARPQVPSSSAFRCPFCKGKFRTSAERERHLHILHRPWKCSLCSFGSSQEEELLHHSLTAHGAPERPLAATSTPDPQPPPQPEPRSALEPEPEPEPRPEPEREANPTPTPAPPEEPPAPPEFRCQVCGQSFTQSWFLKGHMRKHKASFDHACPVCGRCFKEPWFLKNHMKVHTSKLGPLRAPGPGSTPARAPQPPDLSLLAYEPLGPALLLAPAPTPAERREPPSLLGYLSVRAGEVRPNGEGADPGAGRSYGGFRPLPSALPNRARRHRTDEPEEEEEVVEAEEESWARGRSLGTLTSLHPHAGEGSGQSAPAVGAQARSTATQEENGLLVGGTRSEAGRGATGKDCPFCGKSFRSAHHLKVHLRVHTGERPYKCPHCDYAGTQSGSLKYHLQRHHREQRSSAGPGPPPEPPPPSPRGSASLQPQSGAKPTQASATWVEGAASTRPLSSSTGPGSRRKSASPGRTLRNGRGGEAEPLDLSLRAGPGGEAGSGGALHRCLFCPFATGAPELMTLHLQVHHSRRARGRRQPRADTSPPYVRAPSGETPPSPPLEEEGSPGLSRSGEAGLGGQER</sequence>
<dbReference type="Gene3D" id="3.10.20.90">
    <property type="entry name" value="Phosphatidylinositol 3-kinase Catalytic Subunit, Chain A, domain 1"/>
    <property type="match status" value="1"/>
</dbReference>
<comment type="similarity">
    <text evidence="2">Belongs to the krueppel C2H2-type zinc-finger protein family.</text>
</comment>
<feature type="region of interest" description="Disordered" evidence="24">
    <location>
        <begin position="455"/>
        <end position="475"/>
    </location>
</feature>
<comment type="similarity">
    <text evidence="3">Belongs to the ubiquitin family. SUMO subfamily.</text>
</comment>
<evidence type="ECO:0000256" key="8">
    <source>
        <dbReference type="ARBA" id="ARBA00022737"/>
    </source>
</evidence>
<comment type="subunit">
    <text evidence="20">Interacts with SAE2 and UBE2I. Interacts with ZNF451. Identified in a complex with ZNF451 and UBE2I/UBC9, where one ZNF451 interacts with one UBE2I/UBC9 and two SUMO2 chains, one bound to the UBE2I/UBC9 active site and the other to another region of the same UBE2I/UBC9 molecule. Covalently attached to a number of proteins. Interacts with PELP1. Interacts with USP25; the interaction sumoylates USP25. Interacts with SIMC1, CASP8AP2, RNF111 and SOBP (via SIM domains). Interacts with MTA1. Interacts with HINT1. Interacts with GCNA (via SIM domains); this interaction allows the GCNA recruitment to DPCs sites.</text>
</comment>
<accession>A0A8J6G7J6</accession>
<keyword evidence="9 23" id="KW-0863">Zinc-finger</keyword>
<dbReference type="InterPro" id="IPR013087">
    <property type="entry name" value="Znf_C2H2_type"/>
</dbReference>
<dbReference type="SMART" id="SM00355">
    <property type="entry name" value="ZnF_C2H2"/>
    <property type="match status" value="9"/>
</dbReference>
<dbReference type="InterPro" id="IPR036236">
    <property type="entry name" value="Znf_C2H2_sf"/>
</dbReference>
<keyword evidence="15" id="KW-0804">Transcription</keyword>
<dbReference type="Proteomes" id="UP000710432">
    <property type="component" value="Unassembled WGS sequence"/>
</dbReference>
<comment type="subcellular location">
    <subcellularLocation>
        <location evidence="1">Nucleus</location>
        <location evidence="1">PML body</location>
    </subcellularLocation>
</comment>
<evidence type="ECO:0000256" key="21">
    <source>
        <dbReference type="ARBA" id="ARBA00067251"/>
    </source>
</evidence>
<evidence type="ECO:0000313" key="27">
    <source>
        <dbReference type="EMBL" id="KAH0505902.1"/>
    </source>
</evidence>
<evidence type="ECO:0000256" key="9">
    <source>
        <dbReference type="ARBA" id="ARBA00022771"/>
    </source>
</evidence>
<feature type="domain" description="C2H2-type" evidence="26">
    <location>
        <begin position="405"/>
        <end position="432"/>
    </location>
</feature>
<keyword evidence="13" id="KW-0238">DNA-binding</keyword>
<keyword evidence="11" id="KW-0862">Zinc</keyword>
<comment type="subunit">
    <text evidence="19">Interacts with SOX9 (via C-terminus).</text>
</comment>
<evidence type="ECO:0000256" key="6">
    <source>
        <dbReference type="ARBA" id="ARBA00022553"/>
    </source>
</evidence>
<evidence type="ECO:0000256" key="11">
    <source>
        <dbReference type="ARBA" id="ARBA00022833"/>
    </source>
</evidence>
<dbReference type="FunFam" id="3.30.160.60:FF:000075">
    <property type="entry name" value="Putative zinc finger protein 536"/>
    <property type="match status" value="1"/>
</dbReference>
<evidence type="ECO:0000256" key="17">
    <source>
        <dbReference type="ARBA" id="ARBA00055818"/>
    </source>
</evidence>
<dbReference type="InterPro" id="IPR051967">
    <property type="entry name" value="Krueppel_C2H2-ZF"/>
</dbReference>
<feature type="compositionally biased region" description="Acidic residues" evidence="24">
    <location>
        <begin position="744"/>
        <end position="757"/>
    </location>
</feature>
<evidence type="ECO:0000256" key="1">
    <source>
        <dbReference type="ARBA" id="ARBA00004322"/>
    </source>
</evidence>
<dbReference type="InterPro" id="IPR022617">
    <property type="entry name" value="Rad60/SUMO-like_dom"/>
</dbReference>
<protein>
    <recommendedName>
        <fullName evidence="22">Small ubiquitin-related modifier 2</fullName>
    </recommendedName>
    <alternativeName>
        <fullName evidence="21">Zinc finger protein 219</fullName>
    </alternativeName>
</protein>
<feature type="domain" description="C2H2-type" evidence="26">
    <location>
        <begin position="845"/>
        <end position="872"/>
    </location>
</feature>
<dbReference type="SUPFAM" id="SSF54236">
    <property type="entry name" value="Ubiquitin-like"/>
    <property type="match status" value="1"/>
</dbReference>
<gene>
    <name evidence="27" type="ORF">LTLLF_175835</name>
</gene>
<comment type="function">
    <text evidence="17">Transcriptional regulator. Recognizes and binds 2 copies of the core DNA sequence motif 5'-GGGGG-3'. Binds to the HMGN1 promoter and may repress HMGN1 expression. Regulates SNCA expression in primary cortical neurons. Binds to the COL2A1 promoter and activates COL2A1 expression, as part of a complex with SOX9. Plays a role in chondrocyte differentiation.</text>
</comment>
<dbReference type="PROSITE" id="PS50157">
    <property type="entry name" value="ZINC_FINGER_C2H2_2"/>
    <property type="match status" value="6"/>
</dbReference>
<feature type="compositionally biased region" description="Polar residues" evidence="24">
    <location>
        <begin position="894"/>
        <end position="907"/>
    </location>
</feature>
<feature type="region of interest" description="Disordered" evidence="24">
    <location>
        <begin position="861"/>
        <end position="966"/>
    </location>
</feature>
<dbReference type="GO" id="GO:0008270">
    <property type="term" value="F:zinc ion binding"/>
    <property type="evidence" value="ECO:0007669"/>
    <property type="project" value="UniProtKB-KW"/>
</dbReference>
<dbReference type="FunFam" id="3.30.160.60:FF:001140">
    <property type="entry name" value="Zinc finger protein 219"/>
    <property type="match status" value="1"/>
</dbReference>
<evidence type="ECO:0000256" key="5">
    <source>
        <dbReference type="ARBA" id="ARBA00022499"/>
    </source>
</evidence>
<evidence type="ECO:0000256" key="12">
    <source>
        <dbReference type="ARBA" id="ARBA00023015"/>
    </source>
</evidence>
<keyword evidence="10" id="KW-0833">Ubl conjugation pathway</keyword>
<dbReference type="InterPro" id="IPR000626">
    <property type="entry name" value="Ubiquitin-like_dom"/>
</dbReference>
<feature type="compositionally biased region" description="Gly residues" evidence="24">
    <location>
        <begin position="956"/>
        <end position="965"/>
    </location>
</feature>
<comment type="function">
    <text evidence="18">Ubiquitin-like protein that can be covalently attached to proteins as a monomer or as a lysine-linked polymer. Covalent attachment via an isopeptide bond to its substrates requires prior activation by the E1 complex SAE1-SAE2 and linkage to the E2 enzyme UBE2I, and can be promoted by an E3 ligase such as PIAS1-4, RANBP2 or CBX4. This post-translational modification on lysine residues of proteins plays a crucial role in a number of cellular processes such as nuclear transport, DNA replication and repair, mitosis and signal transduction. Polymeric SUMO2 chains are also susceptible to polyubiquitination which functions as a signal for proteasomal degradation of modified proteins. Plays a role in the regulation of sumoylation status of SETX.</text>
</comment>
<evidence type="ECO:0000256" key="19">
    <source>
        <dbReference type="ARBA" id="ARBA00064680"/>
    </source>
</evidence>
<name>A0A8J6G7J6_MICOH</name>
<evidence type="ECO:0000259" key="26">
    <source>
        <dbReference type="PROSITE" id="PS50157"/>
    </source>
</evidence>
<reference evidence="27" key="1">
    <citation type="submission" date="2020-03" db="EMBL/GenBank/DDBJ databases">
        <title>Studies in the Genomics of Life Span.</title>
        <authorList>
            <person name="Glass D."/>
        </authorList>
    </citation>
    <scope>NUCLEOTIDE SEQUENCE</scope>
    <source>
        <strain evidence="27">LTLLF</strain>
        <tissue evidence="27">Muscle</tissue>
    </source>
</reference>
<dbReference type="GO" id="GO:0000981">
    <property type="term" value="F:DNA-binding transcription factor activity, RNA polymerase II-specific"/>
    <property type="evidence" value="ECO:0007669"/>
    <property type="project" value="TreeGrafter"/>
</dbReference>
<feature type="domain" description="Ubiquitin-like" evidence="25">
    <location>
        <begin position="16"/>
        <end position="81"/>
    </location>
</feature>
<dbReference type="Pfam" id="PF11976">
    <property type="entry name" value="Rad60-SLD"/>
    <property type="match status" value="1"/>
</dbReference>
<dbReference type="GO" id="GO:0016925">
    <property type="term" value="P:protein sumoylation"/>
    <property type="evidence" value="ECO:0007669"/>
    <property type="project" value="UniProtKB-ARBA"/>
</dbReference>
<dbReference type="PROSITE" id="PS50053">
    <property type="entry name" value="UBIQUITIN_2"/>
    <property type="match status" value="1"/>
</dbReference>
<dbReference type="PANTHER" id="PTHR45925">
    <property type="entry name" value="ZINC FINGER PROTEIN"/>
    <property type="match status" value="1"/>
</dbReference>
<dbReference type="GO" id="GO:0016605">
    <property type="term" value="C:PML body"/>
    <property type="evidence" value="ECO:0007669"/>
    <property type="project" value="UniProtKB-SubCell"/>
</dbReference>
<keyword evidence="4" id="KW-0678">Repressor</keyword>
<dbReference type="AlphaFoldDB" id="A0A8J6G7J6"/>
<dbReference type="SMART" id="SM00213">
    <property type="entry name" value="UBQ"/>
    <property type="match status" value="1"/>
</dbReference>
<dbReference type="FunFam" id="3.30.160.60:FF:001038">
    <property type="entry name" value="Zinc finger protein 217"/>
    <property type="match status" value="1"/>
</dbReference>
<dbReference type="FunFam" id="3.30.160.60:FF:000615">
    <property type="entry name" value="Zinc finger protein 536"/>
    <property type="match status" value="1"/>
</dbReference>
<evidence type="ECO:0000256" key="16">
    <source>
        <dbReference type="ARBA" id="ARBA00023242"/>
    </source>
</evidence>
<dbReference type="FunFam" id="3.30.160.60:FF:000591">
    <property type="entry name" value="Zinc finger protein 536"/>
    <property type="match status" value="1"/>
</dbReference>
<evidence type="ECO:0000256" key="22">
    <source>
        <dbReference type="ARBA" id="ARBA00069990"/>
    </source>
</evidence>
<feature type="region of interest" description="Disordered" evidence="24">
    <location>
        <begin position="536"/>
        <end position="594"/>
    </location>
</feature>
<proteinExistence type="inferred from homology"/>
<evidence type="ECO:0000256" key="2">
    <source>
        <dbReference type="ARBA" id="ARBA00006991"/>
    </source>
</evidence>
<evidence type="ECO:0000313" key="28">
    <source>
        <dbReference type="Proteomes" id="UP000710432"/>
    </source>
</evidence>
<evidence type="ECO:0000256" key="13">
    <source>
        <dbReference type="ARBA" id="ARBA00023125"/>
    </source>
</evidence>
<evidence type="ECO:0000256" key="18">
    <source>
        <dbReference type="ARBA" id="ARBA00059228"/>
    </source>
</evidence>
<dbReference type="SUPFAM" id="SSF57667">
    <property type="entry name" value="beta-beta-alpha zinc fingers"/>
    <property type="match status" value="3"/>
</dbReference>
<feature type="region of interest" description="Disordered" evidence="24">
    <location>
        <begin position="1"/>
        <end position="22"/>
    </location>
</feature>
<keyword evidence="16" id="KW-0539">Nucleus</keyword>
<evidence type="ECO:0000256" key="24">
    <source>
        <dbReference type="SAM" id="MobiDB-lite"/>
    </source>
</evidence>
<feature type="domain" description="C2H2-type" evidence="26">
    <location>
        <begin position="621"/>
        <end position="648"/>
    </location>
</feature>
<dbReference type="FunFam" id="3.10.20.90:FF:000482">
    <property type="entry name" value="Small ubiquitin-related modifier 2"/>
    <property type="match status" value="1"/>
</dbReference>
<evidence type="ECO:0000256" key="10">
    <source>
        <dbReference type="ARBA" id="ARBA00022786"/>
    </source>
</evidence>
<dbReference type="EMBL" id="JAATJU010024361">
    <property type="protein sequence ID" value="KAH0505902.1"/>
    <property type="molecule type" value="Genomic_DNA"/>
</dbReference>
<dbReference type="PANTHER" id="PTHR45925:SF1">
    <property type="entry name" value="ZINC FINGER PROTEIN 219"/>
    <property type="match status" value="1"/>
</dbReference>
<feature type="domain" description="C2H2-type" evidence="26">
    <location>
        <begin position="593"/>
        <end position="620"/>
    </location>
</feature>
<dbReference type="InterPro" id="IPR029071">
    <property type="entry name" value="Ubiquitin-like_domsf"/>
</dbReference>
<keyword evidence="7" id="KW-0479">Metal-binding</keyword>
<comment type="caution">
    <text evidence="27">The sequence shown here is derived from an EMBL/GenBank/DDBJ whole genome shotgun (WGS) entry which is preliminary data.</text>
</comment>
<evidence type="ECO:0000256" key="20">
    <source>
        <dbReference type="ARBA" id="ARBA00065408"/>
    </source>
</evidence>
<evidence type="ECO:0000259" key="25">
    <source>
        <dbReference type="PROSITE" id="PS50053"/>
    </source>
</evidence>
<keyword evidence="14" id="KW-0010">Activator</keyword>
<keyword evidence="12" id="KW-0805">Transcription regulation</keyword>
<evidence type="ECO:0000256" key="7">
    <source>
        <dbReference type="ARBA" id="ARBA00022723"/>
    </source>
</evidence>
<feature type="region of interest" description="Disordered" evidence="24">
    <location>
        <begin position="989"/>
        <end position="1044"/>
    </location>
</feature>
<keyword evidence="5" id="KW-1017">Isopeptide bond</keyword>
<feature type="domain" description="C2H2-type" evidence="26">
    <location>
        <begin position="817"/>
        <end position="844"/>
    </location>
</feature>
<dbReference type="Gene3D" id="3.30.160.60">
    <property type="entry name" value="Classic Zinc Finger"/>
    <property type="match status" value="7"/>
</dbReference>
<feature type="compositionally biased region" description="Basic and acidic residues" evidence="24">
    <location>
        <begin position="565"/>
        <end position="575"/>
    </location>
</feature>
<feature type="compositionally biased region" description="Basic residues" evidence="24">
    <location>
        <begin position="989"/>
        <end position="1000"/>
    </location>
</feature>
<evidence type="ECO:0000256" key="14">
    <source>
        <dbReference type="ARBA" id="ARBA00023159"/>
    </source>
</evidence>
<evidence type="ECO:0000256" key="3">
    <source>
        <dbReference type="ARBA" id="ARBA00009185"/>
    </source>
</evidence>
<dbReference type="PROSITE" id="PS00028">
    <property type="entry name" value="ZINC_FINGER_C2H2_1"/>
    <property type="match status" value="5"/>
</dbReference>
<feature type="compositionally biased region" description="Basic and acidic residues" evidence="24">
    <location>
        <begin position="1"/>
        <end position="19"/>
    </location>
</feature>
<evidence type="ECO:0000256" key="15">
    <source>
        <dbReference type="ARBA" id="ARBA00023163"/>
    </source>
</evidence>
<evidence type="ECO:0000256" key="4">
    <source>
        <dbReference type="ARBA" id="ARBA00022491"/>
    </source>
</evidence>
<organism evidence="27 28">
    <name type="scientific">Microtus ochrogaster</name>
    <name type="common">Prairie vole</name>
    <dbReference type="NCBI Taxonomy" id="79684"/>
    <lineage>
        <taxon>Eukaryota</taxon>
        <taxon>Metazoa</taxon>
        <taxon>Chordata</taxon>
        <taxon>Craniata</taxon>
        <taxon>Vertebrata</taxon>
        <taxon>Euteleostomi</taxon>
        <taxon>Mammalia</taxon>
        <taxon>Eutheria</taxon>
        <taxon>Euarchontoglires</taxon>
        <taxon>Glires</taxon>
        <taxon>Rodentia</taxon>
        <taxon>Myomorpha</taxon>
        <taxon>Muroidea</taxon>
        <taxon>Cricetidae</taxon>
        <taxon>Arvicolinae</taxon>
        <taxon>Microtus</taxon>
    </lineage>
</organism>
<dbReference type="Pfam" id="PF00096">
    <property type="entry name" value="zf-C2H2"/>
    <property type="match status" value="5"/>
</dbReference>
<feature type="domain" description="C2H2-type" evidence="26">
    <location>
        <begin position="377"/>
        <end position="404"/>
    </location>
</feature>
<evidence type="ECO:0000256" key="23">
    <source>
        <dbReference type="PROSITE-ProRule" id="PRU00042"/>
    </source>
</evidence>
<dbReference type="GO" id="GO:0000978">
    <property type="term" value="F:RNA polymerase II cis-regulatory region sequence-specific DNA binding"/>
    <property type="evidence" value="ECO:0007669"/>
    <property type="project" value="TreeGrafter"/>
</dbReference>